<dbReference type="EMBL" id="JAJJMB010015994">
    <property type="protein sequence ID" value="KAI3850665.1"/>
    <property type="molecule type" value="Genomic_DNA"/>
</dbReference>
<reference evidence="8" key="1">
    <citation type="submission" date="2022-04" db="EMBL/GenBank/DDBJ databases">
        <title>A functionally conserved STORR gene fusion in Papaver species that diverged 16.8 million years ago.</title>
        <authorList>
            <person name="Catania T."/>
        </authorList>
    </citation>
    <scope>NUCLEOTIDE SEQUENCE</scope>
    <source>
        <strain evidence="8">S-188037</strain>
    </source>
</reference>
<dbReference type="AlphaFoldDB" id="A0AAD4S1W4"/>
<dbReference type="PANTHER" id="PTHR48480">
    <property type="match status" value="1"/>
</dbReference>
<proteinExistence type="predicted"/>
<evidence type="ECO:0000256" key="2">
    <source>
        <dbReference type="ARBA" id="ARBA00022670"/>
    </source>
</evidence>
<feature type="domain" description="Peptidase M24" evidence="7">
    <location>
        <begin position="6"/>
        <end position="105"/>
    </location>
</feature>
<dbReference type="Pfam" id="PF00557">
    <property type="entry name" value="Peptidase_M24"/>
    <property type="match status" value="1"/>
</dbReference>
<dbReference type="GO" id="GO:0008237">
    <property type="term" value="F:metallopeptidase activity"/>
    <property type="evidence" value="ECO:0007669"/>
    <property type="project" value="UniProtKB-KW"/>
</dbReference>
<comment type="cofactor">
    <cofactor evidence="1">
        <name>Mn(2+)</name>
        <dbReference type="ChEBI" id="CHEBI:29035"/>
    </cofactor>
</comment>
<accession>A0AAD4S1W4</accession>
<keyword evidence="3" id="KW-0479">Metal-binding</keyword>
<dbReference type="InterPro" id="IPR052433">
    <property type="entry name" value="X-Pro_dipept-like"/>
</dbReference>
<keyword evidence="9" id="KW-1185">Reference proteome</keyword>
<evidence type="ECO:0000256" key="5">
    <source>
        <dbReference type="ARBA" id="ARBA00023049"/>
    </source>
</evidence>
<evidence type="ECO:0000256" key="4">
    <source>
        <dbReference type="ARBA" id="ARBA00022801"/>
    </source>
</evidence>
<dbReference type="InterPro" id="IPR000994">
    <property type="entry name" value="Pept_M24"/>
</dbReference>
<protein>
    <recommendedName>
        <fullName evidence="7">Peptidase M24 domain-containing protein</fullName>
    </recommendedName>
</protein>
<evidence type="ECO:0000313" key="8">
    <source>
        <dbReference type="EMBL" id="KAI3850665.1"/>
    </source>
</evidence>
<keyword evidence="5" id="KW-0482">Metalloprotease</keyword>
<dbReference type="GO" id="GO:0046872">
    <property type="term" value="F:metal ion binding"/>
    <property type="evidence" value="ECO:0007669"/>
    <property type="project" value="UniProtKB-KW"/>
</dbReference>
<evidence type="ECO:0000259" key="7">
    <source>
        <dbReference type="Pfam" id="PF00557"/>
    </source>
</evidence>
<evidence type="ECO:0000256" key="3">
    <source>
        <dbReference type="ARBA" id="ARBA00022723"/>
    </source>
</evidence>
<dbReference type="Proteomes" id="UP001202328">
    <property type="component" value="Unassembled WGS sequence"/>
</dbReference>
<keyword evidence="2" id="KW-0645">Protease</keyword>
<evidence type="ECO:0000256" key="6">
    <source>
        <dbReference type="ARBA" id="ARBA00023211"/>
    </source>
</evidence>
<sequence>MIERVGAAFMPHGLGHLLGINSTHDRGGYPKVTLRPKEPALKSLHTTRELKEGMVITVEPGCYFNDALLAPLLESSSTSKFFNHKEIERFKTFGGVRIKSDVYVTSNGADSLTKCPRETWEIEAVMAVYAV</sequence>
<name>A0AAD4S1W4_9MAGN</name>
<comment type="caution">
    <text evidence="8">The sequence shown here is derived from an EMBL/GenBank/DDBJ whole genome shotgun (WGS) entry which is preliminary data.</text>
</comment>
<keyword evidence="4" id="KW-0378">Hydrolase</keyword>
<dbReference type="Gene3D" id="3.90.230.10">
    <property type="entry name" value="Creatinase/methionine aminopeptidase superfamily"/>
    <property type="match status" value="1"/>
</dbReference>
<gene>
    <name evidence="8" type="ORF">MKW98_030725</name>
</gene>
<organism evidence="8 9">
    <name type="scientific">Papaver atlanticum</name>
    <dbReference type="NCBI Taxonomy" id="357466"/>
    <lineage>
        <taxon>Eukaryota</taxon>
        <taxon>Viridiplantae</taxon>
        <taxon>Streptophyta</taxon>
        <taxon>Embryophyta</taxon>
        <taxon>Tracheophyta</taxon>
        <taxon>Spermatophyta</taxon>
        <taxon>Magnoliopsida</taxon>
        <taxon>Ranunculales</taxon>
        <taxon>Papaveraceae</taxon>
        <taxon>Papaveroideae</taxon>
        <taxon>Papaver</taxon>
    </lineage>
</organism>
<dbReference type="InterPro" id="IPR036005">
    <property type="entry name" value="Creatinase/aminopeptidase-like"/>
</dbReference>
<dbReference type="GO" id="GO:0006508">
    <property type="term" value="P:proteolysis"/>
    <property type="evidence" value="ECO:0007669"/>
    <property type="project" value="UniProtKB-KW"/>
</dbReference>
<dbReference type="SUPFAM" id="SSF55920">
    <property type="entry name" value="Creatinase/aminopeptidase"/>
    <property type="match status" value="1"/>
</dbReference>
<evidence type="ECO:0000313" key="9">
    <source>
        <dbReference type="Proteomes" id="UP001202328"/>
    </source>
</evidence>
<keyword evidence="6" id="KW-0464">Manganese</keyword>
<dbReference type="PANTHER" id="PTHR48480:SF2">
    <property type="entry name" value="PEPTIDASE D"/>
    <property type="match status" value="1"/>
</dbReference>
<evidence type="ECO:0000256" key="1">
    <source>
        <dbReference type="ARBA" id="ARBA00001936"/>
    </source>
</evidence>